<evidence type="ECO:0000256" key="3">
    <source>
        <dbReference type="ARBA" id="ARBA00022603"/>
    </source>
</evidence>
<dbReference type="GO" id="GO:0032259">
    <property type="term" value="P:methylation"/>
    <property type="evidence" value="ECO:0007669"/>
    <property type="project" value="UniProtKB-KW"/>
</dbReference>
<gene>
    <name evidence="8" type="ORF">MBOT_04480</name>
</gene>
<feature type="region of interest" description="Disordered" evidence="7">
    <location>
        <begin position="308"/>
        <end position="335"/>
    </location>
</feature>
<sequence length="335" mass="36867">MMRRDSVRFDGDTWDLASSVGATATMVAAARALASTEPDPIIDDPFAAPLVRAVGVEFFTRLVDGDIAVSQAAEQAGRNLRLETDSMAVRTRFFDDFFVAAAEAGLRQSVILAAGLDSRSYRLAWPAGSVVYEIDQPRVIDFKTRALADLGATPTAERRPVGIDLRDDWPTALRQHGFDPAQPTAWSAEGLLMYLPPHAQDRLFDDITALSAPGSRLATEYHPESGPTMAQRAQMFNRRWADLGCDIDLSGLFYDGPRSNVVDYLTDRGWQVSTRLRRDLFADYGRTFPDDEEMAAFRNVVAVTAIRTAADSPPMHRQPTRDEEGGAPNSDGPNR</sequence>
<keyword evidence="3 6" id="KW-0489">Methyltransferase</keyword>
<keyword evidence="4 8" id="KW-0808">Transferase</keyword>
<dbReference type="PANTHER" id="PTHR43619:SF2">
    <property type="entry name" value="S-ADENOSYL-L-METHIONINE-DEPENDENT METHYLTRANSFERASES SUPERFAMILY PROTEIN"/>
    <property type="match status" value="1"/>
</dbReference>
<comment type="similarity">
    <text evidence="2 6">Belongs to the UPF0677 family.</text>
</comment>
<proteinExistence type="inferred from homology"/>
<evidence type="ECO:0000256" key="2">
    <source>
        <dbReference type="ARBA" id="ARBA00008138"/>
    </source>
</evidence>
<comment type="caution">
    <text evidence="8">The sequence shown here is derived from an EMBL/GenBank/DDBJ whole genome shotgun (WGS) entry which is preliminary data.</text>
</comment>
<evidence type="ECO:0000256" key="4">
    <source>
        <dbReference type="ARBA" id="ARBA00022679"/>
    </source>
</evidence>
<organism evidence="8 9">
    <name type="scientific">Mycobacterium botniense</name>
    <dbReference type="NCBI Taxonomy" id="84962"/>
    <lineage>
        <taxon>Bacteria</taxon>
        <taxon>Bacillati</taxon>
        <taxon>Actinomycetota</taxon>
        <taxon>Actinomycetes</taxon>
        <taxon>Mycobacteriales</taxon>
        <taxon>Mycobacteriaceae</taxon>
        <taxon>Mycobacterium</taxon>
    </lineage>
</organism>
<evidence type="ECO:0000313" key="8">
    <source>
        <dbReference type="EMBL" id="GFG73083.1"/>
    </source>
</evidence>
<evidence type="ECO:0000256" key="6">
    <source>
        <dbReference type="RuleBase" id="RU362030"/>
    </source>
</evidence>
<dbReference type="Proteomes" id="UP000465361">
    <property type="component" value="Unassembled WGS sequence"/>
</dbReference>
<dbReference type="NCBIfam" id="TIGR00027">
    <property type="entry name" value="mthyl_TIGR00027"/>
    <property type="match status" value="1"/>
</dbReference>
<dbReference type="InterPro" id="IPR011610">
    <property type="entry name" value="SAM_mthyl_Trfase_ML2640-like"/>
</dbReference>
<evidence type="ECO:0000256" key="1">
    <source>
        <dbReference type="ARBA" id="ARBA00003907"/>
    </source>
</evidence>
<evidence type="ECO:0000256" key="7">
    <source>
        <dbReference type="SAM" id="MobiDB-lite"/>
    </source>
</evidence>
<dbReference type="EMBL" id="BLKW01000002">
    <property type="protein sequence ID" value="GFG73083.1"/>
    <property type="molecule type" value="Genomic_DNA"/>
</dbReference>
<evidence type="ECO:0000256" key="5">
    <source>
        <dbReference type="ARBA" id="ARBA00022691"/>
    </source>
</evidence>
<dbReference type="InterPro" id="IPR029063">
    <property type="entry name" value="SAM-dependent_MTases_sf"/>
</dbReference>
<evidence type="ECO:0000313" key="9">
    <source>
        <dbReference type="Proteomes" id="UP000465361"/>
    </source>
</evidence>
<dbReference type="SUPFAM" id="SSF53335">
    <property type="entry name" value="S-adenosyl-L-methionine-dependent methyltransferases"/>
    <property type="match status" value="1"/>
</dbReference>
<comment type="function">
    <text evidence="1 6">Exhibits S-adenosyl-L-methionine-dependent methyltransferase activity.</text>
</comment>
<dbReference type="InterPro" id="IPR007213">
    <property type="entry name" value="Ppm1/Ppm2/Tcmp"/>
</dbReference>
<keyword evidence="9" id="KW-1185">Reference proteome</keyword>
<dbReference type="Gene3D" id="3.40.50.150">
    <property type="entry name" value="Vaccinia Virus protein VP39"/>
    <property type="match status" value="1"/>
</dbReference>
<dbReference type="EC" id="2.1.1.-" evidence="6"/>
<protein>
    <recommendedName>
        <fullName evidence="6">S-adenosyl-L-methionine-dependent methyltransferase</fullName>
        <ecNumber evidence="6">2.1.1.-</ecNumber>
    </recommendedName>
</protein>
<dbReference type="PANTHER" id="PTHR43619">
    <property type="entry name" value="S-ADENOSYL-L-METHIONINE-DEPENDENT METHYLTRANSFERASE YKTD-RELATED"/>
    <property type="match status" value="1"/>
</dbReference>
<dbReference type="Pfam" id="PF04072">
    <property type="entry name" value="LCM"/>
    <property type="match status" value="1"/>
</dbReference>
<dbReference type="AlphaFoldDB" id="A0A7I9XSV8"/>
<reference evidence="8 9" key="1">
    <citation type="journal article" date="2019" name="Emerg. Microbes Infect.">
        <title>Comprehensive subspecies identification of 175 nontuberculous mycobacteria species based on 7547 genomic profiles.</title>
        <authorList>
            <person name="Matsumoto Y."/>
            <person name="Kinjo T."/>
            <person name="Motooka D."/>
            <person name="Nabeya D."/>
            <person name="Jung N."/>
            <person name="Uechi K."/>
            <person name="Horii T."/>
            <person name="Iida T."/>
            <person name="Fujita J."/>
            <person name="Nakamura S."/>
        </authorList>
    </citation>
    <scope>NUCLEOTIDE SEQUENCE [LARGE SCALE GENOMIC DNA]</scope>
    <source>
        <strain evidence="8 9">JCM 17322</strain>
    </source>
</reference>
<name>A0A7I9XSV8_9MYCO</name>
<accession>A0A7I9XSV8</accession>
<dbReference type="FunFam" id="3.40.50.150:FF:000152">
    <property type="entry name" value="S-adenosyl-L-methionine-dependent methyltransferase"/>
    <property type="match status" value="1"/>
</dbReference>
<keyword evidence="5 6" id="KW-0949">S-adenosyl-L-methionine</keyword>
<dbReference type="GO" id="GO:0008168">
    <property type="term" value="F:methyltransferase activity"/>
    <property type="evidence" value="ECO:0007669"/>
    <property type="project" value="UniProtKB-UniRule"/>
</dbReference>